<reference evidence="1 2" key="1">
    <citation type="submission" date="2013-02" db="EMBL/GenBank/DDBJ databases">
        <title>Draft Genome Sequence of Streptomyces afghaniensis, Which Produces Compounds of the Julimycin B-Complex.</title>
        <authorList>
            <person name="Gruening B.A."/>
            <person name="Praeg A."/>
            <person name="Erxleben A."/>
            <person name="Guenther S."/>
            <person name="Fiedler H.-P."/>
            <person name="Goodfellow M."/>
            <person name="Mueller M."/>
        </authorList>
    </citation>
    <scope>NUCLEOTIDE SEQUENCE [LARGE SCALE GENOMIC DNA]</scope>
    <source>
        <strain evidence="1 2">772</strain>
    </source>
</reference>
<comment type="caution">
    <text evidence="1">The sequence shown here is derived from an EMBL/GenBank/DDBJ whole genome shotgun (WGS) entry which is preliminary data.</text>
</comment>
<dbReference type="HOGENOM" id="CLU_3398675_0_0_11"/>
<evidence type="ECO:0000313" key="2">
    <source>
        <dbReference type="Proteomes" id="UP000015001"/>
    </source>
</evidence>
<gene>
    <name evidence="1" type="ORF">STAFG_8416</name>
</gene>
<sequence length="31" mass="3570">MSDGTRTRGILDHNQVLYQLSYTHHDRLGGQ</sequence>
<dbReference type="Proteomes" id="UP000015001">
    <property type="component" value="Unassembled WGS sequence"/>
</dbReference>
<dbReference type="AntiFam" id="ANF00012">
    <property type="entry name" value="tRNA translation"/>
</dbReference>
<accession>S4M5L0</accession>
<evidence type="ECO:0000313" key="1">
    <source>
        <dbReference type="EMBL" id="EPJ34513.1"/>
    </source>
</evidence>
<name>S4M5L0_9ACTN</name>
<keyword evidence="2" id="KW-1185">Reference proteome</keyword>
<proteinExistence type="predicted"/>
<dbReference type="EMBL" id="AOPY01001694">
    <property type="protein sequence ID" value="EPJ34513.1"/>
    <property type="molecule type" value="Genomic_DNA"/>
</dbReference>
<organism evidence="1 2">
    <name type="scientific">Streptomyces afghaniensis 772</name>
    <dbReference type="NCBI Taxonomy" id="1283301"/>
    <lineage>
        <taxon>Bacteria</taxon>
        <taxon>Bacillati</taxon>
        <taxon>Actinomycetota</taxon>
        <taxon>Actinomycetes</taxon>
        <taxon>Kitasatosporales</taxon>
        <taxon>Streptomycetaceae</taxon>
        <taxon>Streptomyces</taxon>
    </lineage>
</organism>
<dbReference type="AlphaFoldDB" id="S4M5L0"/>
<protein>
    <submittedName>
        <fullName evidence="1">Uncharacterized protein</fullName>
    </submittedName>
</protein>